<dbReference type="Gene3D" id="3.40.140.10">
    <property type="entry name" value="Cytidine Deaminase, domain 2"/>
    <property type="match status" value="1"/>
</dbReference>
<protein>
    <submittedName>
        <fullName evidence="8">DNA replication and repair protein RadC</fullName>
    </submittedName>
</protein>
<evidence type="ECO:0000313" key="9">
    <source>
        <dbReference type="Proteomes" id="UP000184207"/>
    </source>
</evidence>
<dbReference type="NCBIfam" id="TIGR00608">
    <property type="entry name" value="radc"/>
    <property type="match status" value="1"/>
</dbReference>
<dbReference type="CDD" id="cd08071">
    <property type="entry name" value="MPN_DUF2466"/>
    <property type="match status" value="1"/>
</dbReference>
<dbReference type="PROSITE" id="PS01302">
    <property type="entry name" value="UPF0758"/>
    <property type="match status" value="1"/>
</dbReference>
<evidence type="ECO:0000256" key="1">
    <source>
        <dbReference type="ARBA" id="ARBA00022670"/>
    </source>
</evidence>
<keyword evidence="1" id="KW-0645">Protease</keyword>
<dbReference type="PANTHER" id="PTHR30471:SF3">
    <property type="entry name" value="UPF0758 PROTEIN YEES-RELATED"/>
    <property type="match status" value="1"/>
</dbReference>
<evidence type="ECO:0000259" key="7">
    <source>
        <dbReference type="PROSITE" id="PS50249"/>
    </source>
</evidence>
<dbReference type="InterPro" id="IPR037518">
    <property type="entry name" value="MPN"/>
</dbReference>
<keyword evidence="2" id="KW-0479">Metal-binding</keyword>
<dbReference type="STRING" id="1121883.SAMN02745226_01753"/>
<organism evidence="8 9">
    <name type="scientific">Fervidobacterium gondwanense DSM 13020</name>
    <dbReference type="NCBI Taxonomy" id="1121883"/>
    <lineage>
        <taxon>Bacteria</taxon>
        <taxon>Thermotogati</taxon>
        <taxon>Thermotogota</taxon>
        <taxon>Thermotogae</taxon>
        <taxon>Thermotogales</taxon>
        <taxon>Fervidobacteriaceae</taxon>
        <taxon>Fervidobacterium</taxon>
    </lineage>
</organism>
<gene>
    <name evidence="8" type="ORF">SAMN02745226_01753</name>
</gene>
<dbReference type="InterPro" id="IPR001405">
    <property type="entry name" value="UPF0758"/>
</dbReference>
<dbReference type="InterPro" id="IPR046778">
    <property type="entry name" value="UPF0758_N"/>
</dbReference>
<evidence type="ECO:0000313" key="8">
    <source>
        <dbReference type="EMBL" id="SHN67488.1"/>
    </source>
</evidence>
<dbReference type="EMBL" id="FRDJ01000012">
    <property type="protein sequence ID" value="SHN67488.1"/>
    <property type="molecule type" value="Genomic_DNA"/>
</dbReference>
<evidence type="ECO:0000256" key="4">
    <source>
        <dbReference type="ARBA" id="ARBA00022833"/>
    </source>
</evidence>
<dbReference type="RefSeq" id="WP_072760599.1">
    <property type="nucleotide sequence ID" value="NZ_FRDJ01000012.1"/>
</dbReference>
<comment type="similarity">
    <text evidence="6">Belongs to the UPF0758 family.</text>
</comment>
<proteinExistence type="inferred from homology"/>
<dbReference type="InterPro" id="IPR020891">
    <property type="entry name" value="UPF0758_CS"/>
</dbReference>
<dbReference type="AlphaFoldDB" id="A0A1M7T9U0"/>
<dbReference type="InterPro" id="IPR025657">
    <property type="entry name" value="RadC_JAB"/>
</dbReference>
<keyword evidence="9" id="KW-1185">Reference proteome</keyword>
<dbReference type="GO" id="GO:0008237">
    <property type="term" value="F:metallopeptidase activity"/>
    <property type="evidence" value="ECO:0007669"/>
    <property type="project" value="UniProtKB-KW"/>
</dbReference>
<dbReference type="OrthoDB" id="9804482at2"/>
<dbReference type="GO" id="GO:0046872">
    <property type="term" value="F:metal ion binding"/>
    <property type="evidence" value="ECO:0007669"/>
    <property type="project" value="UniProtKB-KW"/>
</dbReference>
<keyword evidence="4" id="KW-0862">Zinc</keyword>
<accession>A0A1M7T9U0</accession>
<keyword evidence="3" id="KW-0378">Hydrolase</keyword>
<evidence type="ECO:0000256" key="3">
    <source>
        <dbReference type="ARBA" id="ARBA00022801"/>
    </source>
</evidence>
<dbReference type="NCBIfam" id="NF000642">
    <property type="entry name" value="PRK00024.1"/>
    <property type="match status" value="1"/>
</dbReference>
<keyword evidence="5" id="KW-0482">Metalloprotease</keyword>
<dbReference type="PANTHER" id="PTHR30471">
    <property type="entry name" value="DNA REPAIR PROTEIN RADC"/>
    <property type="match status" value="1"/>
</dbReference>
<dbReference type="Proteomes" id="UP000184207">
    <property type="component" value="Unassembled WGS sequence"/>
</dbReference>
<dbReference type="Pfam" id="PF04002">
    <property type="entry name" value="RadC"/>
    <property type="match status" value="1"/>
</dbReference>
<dbReference type="GO" id="GO:0006508">
    <property type="term" value="P:proteolysis"/>
    <property type="evidence" value="ECO:0007669"/>
    <property type="project" value="UniProtKB-KW"/>
</dbReference>
<dbReference type="Pfam" id="PF20582">
    <property type="entry name" value="UPF0758_N"/>
    <property type="match status" value="1"/>
</dbReference>
<feature type="domain" description="MPN" evidence="7">
    <location>
        <begin position="99"/>
        <end position="220"/>
    </location>
</feature>
<name>A0A1M7T9U0_FERGO</name>
<dbReference type="PROSITE" id="PS50249">
    <property type="entry name" value="MPN"/>
    <property type="match status" value="1"/>
</dbReference>
<evidence type="ECO:0000256" key="6">
    <source>
        <dbReference type="RuleBase" id="RU003797"/>
    </source>
</evidence>
<reference evidence="9" key="1">
    <citation type="submission" date="2016-12" db="EMBL/GenBank/DDBJ databases">
        <authorList>
            <person name="Varghese N."/>
            <person name="Submissions S."/>
        </authorList>
    </citation>
    <scope>NUCLEOTIDE SEQUENCE [LARGE SCALE GENOMIC DNA]</scope>
    <source>
        <strain evidence="9">DSM 13020</strain>
    </source>
</reference>
<evidence type="ECO:0000256" key="5">
    <source>
        <dbReference type="ARBA" id="ARBA00023049"/>
    </source>
</evidence>
<evidence type="ECO:0000256" key="2">
    <source>
        <dbReference type="ARBA" id="ARBA00022723"/>
    </source>
</evidence>
<sequence length="220" mass="24701">MQLENGPRERLLNDGAQNLTTEELIAILLRTGTKEKDVIALSREIFDRYDRSLYKLSKATIDELREIKGLGDVKIVTLLSALEISKRLVKEEYKESFVSLKSPEDVYKYCIDMQSFEQEVVRVLFVDSKLRLIGSKDISKGTINTSIAHPRDIFREALTKNAPGIIVAHNHPSGDPTPSTDDIEITKKLIEAGKIIGITVHDHVVIGTGYISIISRIKDK</sequence>